<keyword evidence="5" id="KW-0747">Spliceosome</keyword>
<dbReference type="Pfam" id="PF02840">
    <property type="entry name" value="Prp18"/>
    <property type="match status" value="1"/>
</dbReference>
<accession>A7ASF9</accession>
<keyword evidence="6" id="KW-0508">mRNA splicing</keyword>
<organism evidence="10 11">
    <name type="scientific">Babesia bovis</name>
    <dbReference type="NCBI Taxonomy" id="5865"/>
    <lineage>
        <taxon>Eukaryota</taxon>
        <taxon>Sar</taxon>
        <taxon>Alveolata</taxon>
        <taxon>Apicomplexa</taxon>
        <taxon>Aconoidasida</taxon>
        <taxon>Piroplasmida</taxon>
        <taxon>Babesiidae</taxon>
        <taxon>Babesia</taxon>
    </lineage>
</organism>
<dbReference type="VEuPathDB" id="PiroplasmaDB:BBOV_IV011260"/>
<protein>
    <recommendedName>
        <fullName evidence="3">Pre-mRNA-splicing factor 18</fullName>
    </recommendedName>
</protein>
<dbReference type="EMBL" id="AAXT01000002">
    <property type="protein sequence ID" value="EDO07478.1"/>
    <property type="molecule type" value="Genomic_DNA"/>
</dbReference>
<evidence type="ECO:0000256" key="1">
    <source>
        <dbReference type="ARBA" id="ARBA00004123"/>
    </source>
</evidence>
<gene>
    <name evidence="10" type="ORF">BBOV_IV011260</name>
</gene>
<dbReference type="OMA" id="HYNTHFA"/>
<evidence type="ECO:0000256" key="3">
    <source>
        <dbReference type="ARBA" id="ARBA00018242"/>
    </source>
</evidence>
<dbReference type="SMART" id="SM00500">
    <property type="entry name" value="SFM"/>
    <property type="match status" value="1"/>
</dbReference>
<evidence type="ECO:0000313" key="11">
    <source>
        <dbReference type="Proteomes" id="UP000002173"/>
    </source>
</evidence>
<evidence type="ECO:0000259" key="9">
    <source>
        <dbReference type="SMART" id="SM00500"/>
    </source>
</evidence>
<feature type="coiled-coil region" evidence="8">
    <location>
        <begin position="1"/>
        <end position="49"/>
    </location>
</feature>
<evidence type="ECO:0000256" key="2">
    <source>
        <dbReference type="ARBA" id="ARBA00008137"/>
    </source>
</evidence>
<comment type="similarity">
    <text evidence="2">Belongs to the PRP18 family.</text>
</comment>
<reference evidence="11" key="3">
    <citation type="journal article" date="2021" name="Int. J. Parasitol.">
        <title>Comparative analysis of gene expression between Babesia bovis blood stages and kinetes allowed by improved genome annotation.</title>
        <authorList>
            <person name="Ueti M.W."/>
            <person name="Johnson W.C."/>
            <person name="Kappmeyer L.S."/>
            <person name="Herndon D.R."/>
            <person name="Mousel M.R."/>
            <person name="Reif K.E."/>
            <person name="Taus N.S."/>
            <person name="Ifeonu O.O."/>
            <person name="Silva J.C."/>
            <person name="Suarez C.E."/>
            <person name="Brayton K.A."/>
        </authorList>
    </citation>
    <scope>NUCLEOTIDE SEQUENCE [LARGE SCALE GENOMIC DNA]</scope>
</reference>
<dbReference type="Proteomes" id="UP000002173">
    <property type="component" value="Unassembled WGS sequence"/>
</dbReference>
<keyword evidence="7" id="KW-0539">Nucleus</keyword>
<dbReference type="PANTHER" id="PTHR13007">
    <property type="entry name" value="PRE-MRNA SPLICING FACTOR-RELATED"/>
    <property type="match status" value="1"/>
</dbReference>
<sequence>MRALFDVIEKKKKEVQALKKDGQKWTRKADELAEERKKAEEDIERNLQIKKVKTNDQVKKISSFYSVNEDAEAKKHKAYITNLFKGIPDSEIINQLRRHKEPATIFAETREDRIERLYQAQEKENIAKNQQNIFVEAIIGRIASWVSTTLNKWEQHILSQREEFLQEGNVAEARRRDAMLAQTKKDLQPLINMLKSQTLEEEILEKMYNVVICCEKKDYQAAHEAYMLLAIGNAAWPMGVTMVGIHERAGRSKIFTSEVAHILNDEKTRKYIQMIKRLLSFAQNQ</sequence>
<dbReference type="InParanoid" id="A7ASF9"/>
<evidence type="ECO:0000256" key="7">
    <source>
        <dbReference type="ARBA" id="ARBA00023242"/>
    </source>
</evidence>
<proteinExistence type="inferred from homology"/>
<name>A7ASF9_BABBO</name>
<dbReference type="AlphaFoldDB" id="A7ASF9"/>
<dbReference type="STRING" id="5865.A7ASF9"/>
<dbReference type="SUPFAM" id="SSF158230">
    <property type="entry name" value="PRP4-like"/>
    <property type="match status" value="1"/>
</dbReference>
<keyword evidence="11" id="KW-1185">Reference proteome</keyword>
<evidence type="ECO:0000256" key="5">
    <source>
        <dbReference type="ARBA" id="ARBA00022728"/>
    </source>
</evidence>
<dbReference type="GO" id="GO:0046540">
    <property type="term" value="C:U4/U6 x U5 tri-snRNP complex"/>
    <property type="evidence" value="ECO:0007669"/>
    <property type="project" value="TreeGrafter"/>
</dbReference>
<evidence type="ECO:0000256" key="4">
    <source>
        <dbReference type="ARBA" id="ARBA00022664"/>
    </source>
</evidence>
<feature type="domain" description="Pre-mRNA processing factor 4 (PRP4)-like" evidence="9">
    <location>
        <begin position="87"/>
        <end position="136"/>
    </location>
</feature>
<reference evidence="10 11" key="1">
    <citation type="journal article" date="2007" name="PLoS Pathog.">
        <title>Genome sequence of Babesia bovis and comparative analysis of apicomplexan hemoprotozoa.</title>
        <authorList>
            <person name="Brayton K.A."/>
            <person name="Lau A.O.T."/>
            <person name="Herndon D.R."/>
            <person name="Hannick L."/>
            <person name="Kappmeyer L.S."/>
            <person name="Berens S.J."/>
            <person name="Bidwell S.L."/>
            <person name="Brown W.C."/>
            <person name="Crabtree J."/>
            <person name="Fadrosh D."/>
            <person name="Feldblum T."/>
            <person name="Forberger H.A."/>
            <person name="Haas B.J."/>
            <person name="Howell J.M."/>
            <person name="Khouri H."/>
            <person name="Koo H."/>
            <person name="Mann D.J."/>
            <person name="Norimine J."/>
            <person name="Paulsen I.T."/>
            <person name="Radune D."/>
            <person name="Ren Q."/>
            <person name="Smith R.K. Jr."/>
            <person name="Suarez C.E."/>
            <person name="White O."/>
            <person name="Wortman J.R."/>
            <person name="Knowles D.P. Jr."/>
            <person name="McElwain T.F."/>
            <person name="Nene V.M."/>
        </authorList>
    </citation>
    <scope>NUCLEOTIDE SEQUENCE [LARGE SCALE GENOMIC DNA]</scope>
    <source>
        <strain evidence="10">T2Bo</strain>
    </source>
</reference>
<dbReference type="InterPro" id="IPR014906">
    <property type="entry name" value="PRP4-like"/>
</dbReference>
<dbReference type="SUPFAM" id="SSF47938">
    <property type="entry name" value="Functional domain of the splicing factor Prp18"/>
    <property type="match status" value="1"/>
</dbReference>
<dbReference type="PANTHER" id="PTHR13007:SF19">
    <property type="entry name" value="PRE-MRNA-SPLICING FACTOR 18"/>
    <property type="match status" value="1"/>
</dbReference>
<dbReference type="Pfam" id="PF08799">
    <property type="entry name" value="PRP4"/>
    <property type="match status" value="1"/>
</dbReference>
<dbReference type="InterPro" id="IPR004098">
    <property type="entry name" value="Prp18"/>
</dbReference>
<dbReference type="GO" id="GO:0005682">
    <property type="term" value="C:U5 snRNP"/>
    <property type="evidence" value="ECO:0007669"/>
    <property type="project" value="TreeGrafter"/>
</dbReference>
<comment type="caution">
    <text evidence="10">The sequence shown here is derived from an EMBL/GenBank/DDBJ whole genome shotgun (WGS) entry which is preliminary data.</text>
</comment>
<comment type="subcellular location">
    <subcellularLocation>
        <location evidence="1">Nucleus</location>
    </subcellularLocation>
</comment>
<evidence type="ECO:0000313" key="10">
    <source>
        <dbReference type="EMBL" id="EDO07478.1"/>
    </source>
</evidence>
<dbReference type="GO" id="GO:0071021">
    <property type="term" value="C:U2-type post-spliceosomal complex"/>
    <property type="evidence" value="ECO:0007669"/>
    <property type="project" value="TreeGrafter"/>
</dbReference>
<reference evidence="11" key="2">
    <citation type="journal article" date="2020" name="Data Brief">
        <title>Transcriptome dataset of Babesia bovis life stages within vertebrate and invertebrate hosts.</title>
        <authorList>
            <person name="Ueti M.W."/>
            <person name="Johnson W.C."/>
            <person name="Kappmeyer L.S."/>
            <person name="Herndon D.R."/>
            <person name="Mousel M.R."/>
            <person name="Reif K.E."/>
            <person name="Taus N.S."/>
            <person name="Ifeonu O.O."/>
            <person name="Silva J.C."/>
            <person name="Suarez C.E."/>
            <person name="Brayton K.A."/>
        </authorList>
    </citation>
    <scope>NUCLEOTIDE SEQUENCE [LARGE SCALE GENOMIC DNA]</scope>
</reference>
<evidence type="ECO:0000256" key="8">
    <source>
        <dbReference type="SAM" id="Coils"/>
    </source>
</evidence>
<keyword evidence="4" id="KW-0507">mRNA processing</keyword>
<dbReference type="Gene3D" id="1.20.940.10">
    <property type="entry name" value="Functional domain of the splicing factor Prp18"/>
    <property type="match status" value="1"/>
</dbReference>
<dbReference type="eggNOG" id="KOG2808">
    <property type="taxonomic scope" value="Eukaryota"/>
</dbReference>
<dbReference type="InterPro" id="IPR036285">
    <property type="entry name" value="PRP4-like_sf"/>
</dbReference>
<evidence type="ECO:0000256" key="6">
    <source>
        <dbReference type="ARBA" id="ARBA00023187"/>
    </source>
</evidence>
<dbReference type="FunCoup" id="A7ASF9">
    <property type="interactions" value="388"/>
</dbReference>
<dbReference type="GO" id="GO:0000350">
    <property type="term" value="P:generation of catalytic spliceosome for second transesterification step"/>
    <property type="evidence" value="ECO:0007669"/>
    <property type="project" value="TreeGrafter"/>
</dbReference>
<keyword evidence="8" id="KW-0175">Coiled coil</keyword>
<dbReference type="InterPro" id="IPR039979">
    <property type="entry name" value="PRPF18"/>
</dbReference>